<organism evidence="1">
    <name type="scientific">marine sediment metagenome</name>
    <dbReference type="NCBI Taxonomy" id="412755"/>
    <lineage>
        <taxon>unclassified sequences</taxon>
        <taxon>metagenomes</taxon>
        <taxon>ecological metagenomes</taxon>
    </lineage>
</organism>
<gene>
    <name evidence="1" type="ORF">LCGC14_0638170</name>
</gene>
<dbReference type="Pfam" id="PF02348">
    <property type="entry name" value="CTP_transf_3"/>
    <property type="match status" value="1"/>
</dbReference>
<evidence type="ECO:0000313" key="1">
    <source>
        <dbReference type="EMBL" id="KKN49891.1"/>
    </source>
</evidence>
<accession>A0A0F9TLG0</accession>
<dbReference type="GO" id="GO:0005829">
    <property type="term" value="C:cytosol"/>
    <property type="evidence" value="ECO:0007669"/>
    <property type="project" value="TreeGrafter"/>
</dbReference>
<dbReference type="PANTHER" id="PTHR42866">
    <property type="entry name" value="3-DEOXY-MANNO-OCTULOSONATE CYTIDYLYLTRANSFERASE"/>
    <property type="match status" value="1"/>
</dbReference>
<dbReference type="Gene3D" id="3.90.550.10">
    <property type="entry name" value="Spore Coat Polysaccharide Biosynthesis Protein SpsA, Chain A"/>
    <property type="match status" value="1"/>
</dbReference>
<comment type="caution">
    <text evidence="1">The sequence shown here is derived from an EMBL/GenBank/DDBJ whole genome shotgun (WGS) entry which is preliminary data.</text>
</comment>
<dbReference type="PANTHER" id="PTHR42866:SF1">
    <property type="entry name" value="SPORE COAT POLYSACCHARIDE BIOSYNTHESIS PROTEIN SPSF"/>
    <property type="match status" value="1"/>
</dbReference>
<dbReference type="SUPFAM" id="SSF53448">
    <property type="entry name" value="Nucleotide-diphospho-sugar transferases"/>
    <property type="match status" value="1"/>
</dbReference>
<dbReference type="EMBL" id="LAZR01001145">
    <property type="protein sequence ID" value="KKN49891.1"/>
    <property type="molecule type" value="Genomic_DNA"/>
</dbReference>
<sequence length="185" mass="20934">MILGIVTARLRSSRLPAKALLPMYGNTMVGHVVSMLNESNVDGHVLCTPDSFLTEFVLCPSVIWQGERDITSELRNAAKLNFADHVVRVTADCPFVTPEIINRVIKEHLESGADYTYNHHDHLPSSTPEGIDVEVVTVSALQKLRGKEHLYNGEKMKIHRVDMEEEREVFSVNTLDEYMRAFKEL</sequence>
<dbReference type="InterPro" id="IPR029044">
    <property type="entry name" value="Nucleotide-diphossugar_trans"/>
</dbReference>
<evidence type="ECO:0008006" key="2">
    <source>
        <dbReference type="Google" id="ProtNLM"/>
    </source>
</evidence>
<dbReference type="InterPro" id="IPR003329">
    <property type="entry name" value="Cytidylyl_trans"/>
</dbReference>
<name>A0A0F9TLG0_9ZZZZ</name>
<protein>
    <recommendedName>
        <fullName evidence="2">MobA-like NTP transferase domain-containing protein</fullName>
    </recommendedName>
</protein>
<proteinExistence type="predicted"/>
<reference evidence="1" key="1">
    <citation type="journal article" date="2015" name="Nature">
        <title>Complex archaea that bridge the gap between prokaryotes and eukaryotes.</title>
        <authorList>
            <person name="Spang A."/>
            <person name="Saw J.H."/>
            <person name="Jorgensen S.L."/>
            <person name="Zaremba-Niedzwiedzka K."/>
            <person name="Martijn J."/>
            <person name="Lind A.E."/>
            <person name="van Eijk R."/>
            <person name="Schleper C."/>
            <person name="Guy L."/>
            <person name="Ettema T.J."/>
        </authorList>
    </citation>
    <scope>NUCLEOTIDE SEQUENCE</scope>
</reference>
<dbReference type="AlphaFoldDB" id="A0A0F9TLG0"/>